<dbReference type="EMBL" id="BKCJ011780001">
    <property type="protein sequence ID" value="GFD52254.1"/>
    <property type="molecule type" value="Genomic_DNA"/>
</dbReference>
<name>A0A699X6F9_TANCI</name>
<sequence length="68" mass="7740">EALTTNEFFRDVADERKLTAERSDLDWKLTEDEFVKPRLCNLGVFREESSAAVEAVEEAIAILFCVCV</sequence>
<accession>A0A699X6F9</accession>
<evidence type="ECO:0000313" key="1">
    <source>
        <dbReference type="EMBL" id="GFD52254.1"/>
    </source>
</evidence>
<gene>
    <name evidence="1" type="ORF">Tci_924223</name>
</gene>
<organism evidence="1">
    <name type="scientific">Tanacetum cinerariifolium</name>
    <name type="common">Dalmatian daisy</name>
    <name type="synonym">Chrysanthemum cinerariifolium</name>
    <dbReference type="NCBI Taxonomy" id="118510"/>
    <lineage>
        <taxon>Eukaryota</taxon>
        <taxon>Viridiplantae</taxon>
        <taxon>Streptophyta</taxon>
        <taxon>Embryophyta</taxon>
        <taxon>Tracheophyta</taxon>
        <taxon>Spermatophyta</taxon>
        <taxon>Magnoliopsida</taxon>
        <taxon>eudicotyledons</taxon>
        <taxon>Gunneridae</taxon>
        <taxon>Pentapetalae</taxon>
        <taxon>asterids</taxon>
        <taxon>campanulids</taxon>
        <taxon>Asterales</taxon>
        <taxon>Asteraceae</taxon>
        <taxon>Asteroideae</taxon>
        <taxon>Anthemideae</taxon>
        <taxon>Anthemidinae</taxon>
        <taxon>Tanacetum</taxon>
    </lineage>
</organism>
<reference evidence="1" key="1">
    <citation type="journal article" date="2019" name="Sci. Rep.">
        <title>Draft genome of Tanacetum cinerariifolium, the natural source of mosquito coil.</title>
        <authorList>
            <person name="Yamashiro T."/>
            <person name="Shiraishi A."/>
            <person name="Satake H."/>
            <person name="Nakayama K."/>
        </authorList>
    </citation>
    <scope>NUCLEOTIDE SEQUENCE</scope>
</reference>
<protein>
    <submittedName>
        <fullName evidence="1">Uncharacterized protein</fullName>
    </submittedName>
</protein>
<proteinExistence type="predicted"/>
<comment type="caution">
    <text evidence="1">The sequence shown here is derived from an EMBL/GenBank/DDBJ whole genome shotgun (WGS) entry which is preliminary data.</text>
</comment>
<feature type="non-terminal residue" evidence="1">
    <location>
        <position position="1"/>
    </location>
</feature>
<dbReference type="AlphaFoldDB" id="A0A699X6F9"/>